<accession>A0A8S0RNJ5</accession>
<dbReference type="AlphaFoldDB" id="A0A8S0RNJ5"/>
<proteinExistence type="predicted"/>
<keyword evidence="2" id="KW-1185">Reference proteome</keyword>
<name>A0A8S0RNJ5_OLEEU</name>
<dbReference type="Gramene" id="OE9A104672T1">
    <property type="protein sequence ID" value="OE9A104672C1"/>
    <property type="gene ID" value="OE9A104672"/>
</dbReference>
<dbReference type="EMBL" id="CACTIH010003672">
    <property type="protein sequence ID" value="CAA2981462.1"/>
    <property type="molecule type" value="Genomic_DNA"/>
</dbReference>
<evidence type="ECO:0000313" key="1">
    <source>
        <dbReference type="EMBL" id="CAA2981462.1"/>
    </source>
</evidence>
<sequence length="66" mass="6847">MAETINLNSMVASVNSINIEATTMISSAPIGQGYGLTETCASGTFSEYDDTSDGRVGPLLACSLIR</sequence>
<dbReference type="OrthoDB" id="1029999at2759"/>
<organism evidence="1 2">
    <name type="scientific">Olea europaea subsp. europaea</name>
    <dbReference type="NCBI Taxonomy" id="158383"/>
    <lineage>
        <taxon>Eukaryota</taxon>
        <taxon>Viridiplantae</taxon>
        <taxon>Streptophyta</taxon>
        <taxon>Embryophyta</taxon>
        <taxon>Tracheophyta</taxon>
        <taxon>Spermatophyta</taxon>
        <taxon>Magnoliopsida</taxon>
        <taxon>eudicotyledons</taxon>
        <taxon>Gunneridae</taxon>
        <taxon>Pentapetalae</taxon>
        <taxon>asterids</taxon>
        <taxon>lamiids</taxon>
        <taxon>Lamiales</taxon>
        <taxon>Oleaceae</taxon>
        <taxon>Oleeae</taxon>
        <taxon>Olea</taxon>
    </lineage>
</organism>
<evidence type="ECO:0000313" key="2">
    <source>
        <dbReference type="Proteomes" id="UP000594638"/>
    </source>
</evidence>
<dbReference type="Proteomes" id="UP000594638">
    <property type="component" value="Unassembled WGS sequence"/>
</dbReference>
<reference evidence="1 2" key="1">
    <citation type="submission" date="2019-12" db="EMBL/GenBank/DDBJ databases">
        <authorList>
            <person name="Alioto T."/>
            <person name="Alioto T."/>
            <person name="Gomez Garrido J."/>
        </authorList>
    </citation>
    <scope>NUCLEOTIDE SEQUENCE [LARGE SCALE GENOMIC DNA]</scope>
</reference>
<gene>
    <name evidence="1" type="ORF">OLEA9_A104672</name>
</gene>
<protein>
    <submittedName>
        <fullName evidence="1">Long chain acyl- synthetase 9, chloroplastic</fullName>
    </submittedName>
</protein>
<comment type="caution">
    <text evidence="1">The sequence shown here is derived from an EMBL/GenBank/DDBJ whole genome shotgun (WGS) entry which is preliminary data.</text>
</comment>